<dbReference type="Proteomes" id="UP001177670">
    <property type="component" value="Unassembled WGS sequence"/>
</dbReference>
<comment type="caution">
    <text evidence="2">The sequence shown here is derived from an EMBL/GenBank/DDBJ whole genome shotgun (WGS) entry which is preliminary data.</text>
</comment>
<name>A0AA40KJA2_9HYME</name>
<protein>
    <submittedName>
        <fullName evidence="2">Uncharacterized protein</fullName>
    </submittedName>
</protein>
<feature type="compositionally biased region" description="Polar residues" evidence="1">
    <location>
        <begin position="11"/>
        <end position="22"/>
    </location>
</feature>
<proteinExistence type="predicted"/>
<evidence type="ECO:0000313" key="2">
    <source>
        <dbReference type="EMBL" id="KAK1122211.1"/>
    </source>
</evidence>
<dbReference type="EMBL" id="JAHYIQ010000023">
    <property type="protein sequence ID" value="KAK1122211.1"/>
    <property type="molecule type" value="Genomic_DNA"/>
</dbReference>
<dbReference type="AlphaFoldDB" id="A0AA40KJA2"/>
<organism evidence="2 3">
    <name type="scientific">Melipona bicolor</name>
    <dbReference type="NCBI Taxonomy" id="60889"/>
    <lineage>
        <taxon>Eukaryota</taxon>
        <taxon>Metazoa</taxon>
        <taxon>Ecdysozoa</taxon>
        <taxon>Arthropoda</taxon>
        <taxon>Hexapoda</taxon>
        <taxon>Insecta</taxon>
        <taxon>Pterygota</taxon>
        <taxon>Neoptera</taxon>
        <taxon>Endopterygota</taxon>
        <taxon>Hymenoptera</taxon>
        <taxon>Apocrita</taxon>
        <taxon>Aculeata</taxon>
        <taxon>Apoidea</taxon>
        <taxon>Anthophila</taxon>
        <taxon>Apidae</taxon>
        <taxon>Melipona</taxon>
    </lineage>
</organism>
<evidence type="ECO:0000313" key="3">
    <source>
        <dbReference type="Proteomes" id="UP001177670"/>
    </source>
</evidence>
<feature type="region of interest" description="Disordered" evidence="1">
    <location>
        <begin position="1"/>
        <end position="22"/>
    </location>
</feature>
<accession>A0AA40KJA2</accession>
<evidence type="ECO:0000256" key="1">
    <source>
        <dbReference type="SAM" id="MobiDB-lite"/>
    </source>
</evidence>
<gene>
    <name evidence="2" type="ORF">K0M31_009437</name>
</gene>
<sequence>MEIWERKKQGQGKSNPCFASSRSTDNHIRMTRAAVRGDWVSTFDPTISLYDVSLPFQRERFGIQTDLTRYKRCSLRHSSSRSKRTPIHPSTTLSSTTHGWSFRGIRVSRLLDRPIQFASWLLIYRLPLLSFTVGVSPFERVIIQLDETLSDTLVGEIEYDDDLVGGQKLF</sequence>
<keyword evidence="3" id="KW-1185">Reference proteome</keyword>
<reference evidence="2" key="1">
    <citation type="submission" date="2021-10" db="EMBL/GenBank/DDBJ databases">
        <title>Melipona bicolor Genome sequencing and assembly.</title>
        <authorList>
            <person name="Araujo N.S."/>
            <person name="Arias M.C."/>
        </authorList>
    </citation>
    <scope>NUCLEOTIDE SEQUENCE</scope>
    <source>
        <strain evidence="2">USP_2M_L1-L4_2017</strain>
        <tissue evidence="2">Whole body</tissue>
    </source>
</reference>